<protein>
    <submittedName>
        <fullName evidence="2">Uncharacterized protein</fullName>
    </submittedName>
</protein>
<proteinExistence type="predicted"/>
<evidence type="ECO:0000256" key="1">
    <source>
        <dbReference type="SAM" id="MobiDB-lite"/>
    </source>
</evidence>
<dbReference type="RefSeq" id="WP_272094022.1">
    <property type="nucleotide sequence ID" value="NZ_JAQNDK010000001.1"/>
</dbReference>
<feature type="compositionally biased region" description="Basic and acidic residues" evidence="1">
    <location>
        <begin position="80"/>
        <end position="130"/>
    </location>
</feature>
<dbReference type="EMBL" id="JAQNDK010000001">
    <property type="protein sequence ID" value="MDC0677257.1"/>
    <property type="molecule type" value="Genomic_DNA"/>
</dbReference>
<reference evidence="2 3" key="1">
    <citation type="submission" date="2023-01" db="EMBL/GenBank/DDBJ databases">
        <title>Minimal conservation of predation-associated metabolite biosynthetic gene clusters underscores biosynthetic potential of Myxococcota including descriptions for ten novel species: Archangium lansinium sp. nov., Myxococcus landrumus sp. nov., Nannocystis bai.</title>
        <authorList>
            <person name="Ahearne A."/>
            <person name="Stevens C."/>
            <person name="Dowd S."/>
        </authorList>
    </citation>
    <scope>NUCLEOTIDE SEQUENCE [LARGE SCALE GENOMIC DNA]</scope>
    <source>
        <strain evidence="2 3">WIWO2</strain>
    </source>
</reference>
<organism evidence="2 3">
    <name type="scientific">Sorangium atrum</name>
    <dbReference type="NCBI Taxonomy" id="2995308"/>
    <lineage>
        <taxon>Bacteria</taxon>
        <taxon>Pseudomonadati</taxon>
        <taxon>Myxococcota</taxon>
        <taxon>Polyangia</taxon>
        <taxon>Polyangiales</taxon>
        <taxon>Polyangiaceae</taxon>
        <taxon>Sorangium</taxon>
    </lineage>
</organism>
<accession>A0ABT5BW84</accession>
<name>A0ABT5BW84_9BACT</name>
<gene>
    <name evidence="2" type="ORF">POL72_05850</name>
</gene>
<comment type="caution">
    <text evidence="2">The sequence shown here is derived from an EMBL/GenBank/DDBJ whole genome shotgun (WGS) entry which is preliminary data.</text>
</comment>
<evidence type="ECO:0000313" key="2">
    <source>
        <dbReference type="EMBL" id="MDC0677257.1"/>
    </source>
</evidence>
<feature type="compositionally biased region" description="Basic and acidic residues" evidence="1">
    <location>
        <begin position="155"/>
        <end position="170"/>
    </location>
</feature>
<dbReference type="Proteomes" id="UP001217485">
    <property type="component" value="Unassembled WGS sequence"/>
</dbReference>
<evidence type="ECO:0000313" key="3">
    <source>
        <dbReference type="Proteomes" id="UP001217485"/>
    </source>
</evidence>
<sequence length="198" mass="22236">MSERRSQVDDFTRLTEEDFTRLTEETERLAKHVEDLRHRIAATTAKRRASSGTLPAQSAAPFTPPHGSPLERTHNATPERPCDAAAERPYDAAQERPYDGLPERSYEAAQERTHDAASERPPRGATERPPPRHSPFPERTSCLANVSRWLPPLRTGRDAMESGVHERVGEAGRYSIITPRNKPSDLPTRRRSPKSDVA</sequence>
<feature type="region of interest" description="Disordered" evidence="1">
    <location>
        <begin position="41"/>
        <end position="198"/>
    </location>
</feature>
<keyword evidence="3" id="KW-1185">Reference proteome</keyword>